<organism evidence="1">
    <name type="scientific">Jonesiaceae bacterium BS-20</name>
    <dbReference type="NCBI Taxonomy" id="3120821"/>
    <lineage>
        <taxon>Bacteria</taxon>
        <taxon>Bacillati</taxon>
        <taxon>Actinomycetota</taxon>
        <taxon>Actinomycetes</taxon>
        <taxon>Micrococcales</taxon>
        <taxon>Jonesiaceae</taxon>
    </lineage>
</organism>
<reference evidence="1" key="1">
    <citation type="submission" date="2024-02" db="EMBL/GenBank/DDBJ databases">
        <title>Tomenella chthoni gen. nov. sp. nov., a member of the family Jonesiaceae isolated from bat guano.</title>
        <authorList>
            <person name="Miller S.L."/>
            <person name="King J."/>
            <person name="Sankaranarayanan K."/>
            <person name="Lawson P.A."/>
        </authorList>
    </citation>
    <scope>NUCLEOTIDE SEQUENCE</scope>
    <source>
        <strain evidence="1">BS-20</strain>
    </source>
</reference>
<dbReference type="EMBL" id="CP146203">
    <property type="protein sequence ID" value="XBH20253.1"/>
    <property type="molecule type" value="Genomic_DNA"/>
</dbReference>
<dbReference type="Pfam" id="PF11343">
    <property type="entry name" value="DUF3145"/>
    <property type="match status" value="1"/>
</dbReference>
<dbReference type="InterPro" id="IPR021491">
    <property type="entry name" value="DUF3145"/>
</dbReference>
<proteinExistence type="predicted"/>
<evidence type="ECO:0000313" key="1">
    <source>
        <dbReference type="EMBL" id="XBH20253.1"/>
    </source>
</evidence>
<protein>
    <submittedName>
        <fullName evidence="1">DUF3145 domain-containing protein</fullName>
    </submittedName>
</protein>
<gene>
    <name evidence="1" type="ORF">V5R04_08280</name>
</gene>
<accession>A0AAU7DSN7</accession>
<dbReference type="AlphaFoldDB" id="A0AAU7DSN7"/>
<sequence>MASAITSGVLFVHAAPKAMCVHVQWALASVLGVPAPLDWTEQPAVPGFMRTEVAWQGRVGTGSQIVSAMHGWDHLRFEVTEDPSHGGDGSRWSYTPSLGIYHTHTDTHGNIVVPEERIRKALEFSYDAYRMRHELDLALGTAWDNELEPFRYAGDGAPVRWLHRVG</sequence>
<name>A0AAU7DSN7_9MICO</name>